<organism evidence="2 3">
    <name type="scientific">Kribbella yunnanensis</name>
    <dbReference type="NCBI Taxonomy" id="190194"/>
    <lineage>
        <taxon>Bacteria</taxon>
        <taxon>Bacillati</taxon>
        <taxon>Actinomycetota</taxon>
        <taxon>Actinomycetes</taxon>
        <taxon>Propionibacteriales</taxon>
        <taxon>Kribbellaceae</taxon>
        <taxon>Kribbella</taxon>
    </lineage>
</organism>
<gene>
    <name evidence="2" type="ORF">GCM10009745_48440</name>
</gene>
<feature type="signal peptide" evidence="1">
    <location>
        <begin position="1"/>
        <end position="28"/>
    </location>
</feature>
<evidence type="ECO:0000313" key="3">
    <source>
        <dbReference type="Proteomes" id="UP001500280"/>
    </source>
</evidence>
<keyword evidence="1" id="KW-0732">Signal</keyword>
<reference evidence="2 3" key="1">
    <citation type="journal article" date="2019" name="Int. J. Syst. Evol. Microbiol.">
        <title>The Global Catalogue of Microorganisms (GCM) 10K type strain sequencing project: providing services to taxonomists for standard genome sequencing and annotation.</title>
        <authorList>
            <consortium name="The Broad Institute Genomics Platform"/>
            <consortium name="The Broad Institute Genome Sequencing Center for Infectious Disease"/>
            <person name="Wu L."/>
            <person name="Ma J."/>
        </authorList>
    </citation>
    <scope>NUCLEOTIDE SEQUENCE [LARGE SCALE GENOMIC DNA]</scope>
    <source>
        <strain evidence="2 3">JCM 14307</strain>
    </source>
</reference>
<protein>
    <recommendedName>
        <fullName evidence="4">Tachylectin 2 domain-containing protein</fullName>
    </recommendedName>
</protein>
<evidence type="ECO:0008006" key="4">
    <source>
        <dbReference type="Google" id="ProtNLM"/>
    </source>
</evidence>
<name>A0ABN2I0P4_9ACTN</name>
<sequence>MRKTILSVAVAFVVAATGLVVLSSSSGAAVGDVPDDCAVATAAYRSDGQRLGYRYERNHDSPAQVLAIEGDRLPWVPTSVTLGNRWGGGGDSFNRLEFAVHPSDGYVYELDRAAERGDDHVWRMTKNTAKRLTGGFAGTRIIAYAYPYLYQVKGTALYRYTLTSEGLTSRVKMPGTAWDTVKTLVYERAGGTDAVPVHVLIGTKANGELKEWRIKATIAPPTSIPSSVLRSTGWGSFTSVSTGVCETHLSGRALLGIAATGSVSVYFDANAKDWDGTDIKGGSLGDLDWTAKAYGQTGAGM</sequence>
<keyword evidence="3" id="KW-1185">Reference proteome</keyword>
<dbReference type="RefSeq" id="WP_344156191.1">
    <property type="nucleotide sequence ID" value="NZ_BAAANF010000017.1"/>
</dbReference>
<accession>A0ABN2I0P4</accession>
<feature type="chain" id="PRO_5045510177" description="Tachylectin 2 domain-containing protein" evidence="1">
    <location>
        <begin position="29"/>
        <end position="301"/>
    </location>
</feature>
<dbReference type="Proteomes" id="UP001500280">
    <property type="component" value="Unassembled WGS sequence"/>
</dbReference>
<comment type="caution">
    <text evidence="2">The sequence shown here is derived from an EMBL/GenBank/DDBJ whole genome shotgun (WGS) entry which is preliminary data.</text>
</comment>
<evidence type="ECO:0000313" key="2">
    <source>
        <dbReference type="EMBL" id="GAA1696671.1"/>
    </source>
</evidence>
<dbReference type="EMBL" id="BAAANF010000017">
    <property type="protein sequence ID" value="GAA1696671.1"/>
    <property type="molecule type" value="Genomic_DNA"/>
</dbReference>
<proteinExistence type="predicted"/>
<evidence type="ECO:0000256" key="1">
    <source>
        <dbReference type="SAM" id="SignalP"/>
    </source>
</evidence>